<dbReference type="EMBL" id="VCJR02000001">
    <property type="protein sequence ID" value="NHK27887.1"/>
    <property type="molecule type" value="Genomic_DNA"/>
</dbReference>
<feature type="signal peptide" evidence="2">
    <location>
        <begin position="1"/>
        <end position="25"/>
    </location>
</feature>
<dbReference type="AlphaFoldDB" id="A0A8J3EPD6"/>
<evidence type="ECO:0000313" key="4">
    <source>
        <dbReference type="EMBL" id="NHK27887.1"/>
    </source>
</evidence>
<dbReference type="Pfam" id="PF09839">
    <property type="entry name" value="DUF2066"/>
    <property type="match status" value="1"/>
</dbReference>
<evidence type="ECO:0000313" key="3">
    <source>
        <dbReference type="EMBL" id="GGH96807.1"/>
    </source>
</evidence>
<reference evidence="3" key="3">
    <citation type="submission" date="2020-09" db="EMBL/GenBank/DDBJ databases">
        <authorList>
            <person name="Sun Q."/>
            <person name="Zhou Y."/>
        </authorList>
    </citation>
    <scope>NUCLEOTIDE SEQUENCE</scope>
    <source>
        <strain evidence="3">CGMCC 1.14984</strain>
    </source>
</reference>
<keyword evidence="6" id="KW-1185">Reference proteome</keyword>
<evidence type="ECO:0000256" key="2">
    <source>
        <dbReference type="SAM" id="SignalP"/>
    </source>
</evidence>
<proteinExistence type="predicted"/>
<accession>A0A8J3EPD6</accession>
<keyword evidence="2" id="KW-0732">Signal</keyword>
<sequence length="549" mass="59302">MDKYTMRLALIVSALAIVLAGPVAAQTDDASTGNQLSATTAQPVAQARAGSVFEVPMVPVSAEAESASDAQAIARDRGRRRAMDILLRRLTAEEDWDYLPRLAAGNVAPAAEGPQPVEPDGGIGDGAGPPGAEPSLYDRSYSGGKQAVMLDASQLPAMEQGFSVFDEKSSARTYSAKISYRFKAEDIRNLLKRAGIPYSESQTRMALVIPVLETQNGDYLWETNNPWARAWLARSLTNELTPMLLPRGDATDMEILPVGAALSFDQEALRQMAERYGVRQVLIAHAFLDEEDGQYRMRGRLLDGYLASSGRSAANYTADNAGALYDDTAGFGSSGVLVRTSGEQPGRALFENFFRDKTGDFPALAQRAVENMVSRYAAGWKAQTLVDHSVVRQVRMNVWVDSLDDFALIRRALEDSPIVESIETGPISLQGGTITVSVAGAMDQLVADMRQRNVILWTVDNIVWNVATPEKADEVRDRVRPVDGRAEGEFGEGGLPGAGLVDQAEDAIGEFSAPSDRERRLRDGPRSLVGGSQADESAGNEDEPQDDAN</sequence>
<evidence type="ECO:0000313" key="6">
    <source>
        <dbReference type="Proteomes" id="UP000818603"/>
    </source>
</evidence>
<reference evidence="3" key="1">
    <citation type="journal article" date="2014" name="Int. J. Syst. Evol. Microbiol.">
        <title>Complete genome sequence of Corynebacterium casei LMG S-19264T (=DSM 44701T), isolated from a smear-ripened cheese.</title>
        <authorList>
            <consortium name="US DOE Joint Genome Institute (JGI-PGF)"/>
            <person name="Walter F."/>
            <person name="Albersmeier A."/>
            <person name="Kalinowski J."/>
            <person name="Ruckert C."/>
        </authorList>
    </citation>
    <scope>NUCLEOTIDE SEQUENCE</scope>
    <source>
        <strain evidence="3">CGMCC 1.14984</strain>
    </source>
</reference>
<feature type="region of interest" description="Disordered" evidence="1">
    <location>
        <begin position="477"/>
        <end position="549"/>
    </location>
</feature>
<comment type="caution">
    <text evidence="3">The sequence shown here is derived from an EMBL/GenBank/DDBJ whole genome shotgun (WGS) entry which is preliminary data.</text>
</comment>
<evidence type="ECO:0000313" key="5">
    <source>
        <dbReference type="Proteomes" id="UP000621856"/>
    </source>
</evidence>
<feature type="chain" id="PRO_5035173990" evidence="2">
    <location>
        <begin position="26"/>
        <end position="549"/>
    </location>
</feature>
<dbReference type="InterPro" id="IPR018642">
    <property type="entry name" value="DUF2066"/>
</dbReference>
<feature type="compositionally biased region" description="Basic and acidic residues" evidence="1">
    <location>
        <begin position="477"/>
        <end position="488"/>
    </location>
</feature>
<name>A0A8J3EPD6_9PROT</name>
<organism evidence="3 5">
    <name type="scientific">Aquisalinus luteolus</name>
    <dbReference type="NCBI Taxonomy" id="1566827"/>
    <lineage>
        <taxon>Bacteria</taxon>
        <taxon>Pseudomonadati</taxon>
        <taxon>Pseudomonadota</taxon>
        <taxon>Alphaproteobacteria</taxon>
        <taxon>Parvularculales</taxon>
        <taxon>Parvularculaceae</taxon>
        <taxon>Aquisalinus</taxon>
    </lineage>
</organism>
<protein>
    <submittedName>
        <fullName evidence="4">DUF2066 domain-containing protein</fullName>
    </submittedName>
</protein>
<feature type="compositionally biased region" description="Basic and acidic residues" evidence="1">
    <location>
        <begin position="515"/>
        <end position="525"/>
    </location>
</feature>
<reference evidence="4 6" key="2">
    <citation type="submission" date="2020-02" db="EMBL/GenBank/DDBJ databases">
        <title>Genome sequence of Parvularcula flava strain NH6-79.</title>
        <authorList>
            <person name="Abdul Karim M.H."/>
            <person name="Lam M.Q."/>
            <person name="Chen S.J."/>
            <person name="Yahya A."/>
            <person name="Shahir S."/>
            <person name="Shamsir M.S."/>
            <person name="Chong C.S."/>
        </authorList>
    </citation>
    <scope>NUCLEOTIDE SEQUENCE [LARGE SCALE GENOMIC DNA]</scope>
    <source>
        <strain evidence="4 6">NH6-79</strain>
    </source>
</reference>
<feature type="compositionally biased region" description="Acidic residues" evidence="1">
    <location>
        <begin position="538"/>
        <end position="549"/>
    </location>
</feature>
<dbReference type="Proteomes" id="UP000818603">
    <property type="component" value="Unassembled WGS sequence"/>
</dbReference>
<dbReference type="EMBL" id="BMGZ01000001">
    <property type="protein sequence ID" value="GGH96807.1"/>
    <property type="molecule type" value="Genomic_DNA"/>
</dbReference>
<feature type="region of interest" description="Disordered" evidence="1">
    <location>
        <begin position="109"/>
        <end position="138"/>
    </location>
</feature>
<evidence type="ECO:0000256" key="1">
    <source>
        <dbReference type="SAM" id="MobiDB-lite"/>
    </source>
</evidence>
<gene>
    <name evidence="4" type="ORF">FF098_008235</name>
    <name evidence="3" type="ORF">GCM10011355_16580</name>
</gene>
<dbReference type="Proteomes" id="UP000621856">
    <property type="component" value="Unassembled WGS sequence"/>
</dbReference>
<dbReference type="RefSeq" id="WP_155139198.1">
    <property type="nucleotide sequence ID" value="NZ_BMGZ01000001.1"/>
</dbReference>